<dbReference type="Pfam" id="PF16075">
    <property type="entry name" value="DUF4815"/>
    <property type="match status" value="1"/>
</dbReference>
<reference evidence="2" key="1">
    <citation type="submission" date="2018-05" db="EMBL/GenBank/DDBJ databases">
        <authorList>
            <person name="Lanie J.A."/>
            <person name="Ng W.-L."/>
            <person name="Kazmierczak K.M."/>
            <person name="Andrzejewski T.M."/>
            <person name="Davidsen T.M."/>
            <person name="Wayne K.J."/>
            <person name="Tettelin H."/>
            <person name="Glass J.I."/>
            <person name="Rusch D."/>
            <person name="Podicherti R."/>
            <person name="Tsui H.-C.T."/>
            <person name="Winkler M.E."/>
        </authorList>
    </citation>
    <scope>NUCLEOTIDE SEQUENCE</scope>
</reference>
<feature type="domain" description="DUF4815" evidence="1">
    <location>
        <begin position="10"/>
        <end position="158"/>
    </location>
</feature>
<protein>
    <recommendedName>
        <fullName evidence="1">DUF4815 domain-containing protein</fullName>
    </recommendedName>
</protein>
<evidence type="ECO:0000313" key="2">
    <source>
        <dbReference type="EMBL" id="SVE51197.1"/>
    </source>
</evidence>
<feature type="non-terminal residue" evidence="2">
    <location>
        <position position="232"/>
    </location>
</feature>
<dbReference type="EMBL" id="UINC01222418">
    <property type="protein sequence ID" value="SVE51197.1"/>
    <property type="molecule type" value="Genomic_DNA"/>
</dbReference>
<dbReference type="InterPro" id="IPR032096">
    <property type="entry name" value="DUF4815"/>
</dbReference>
<feature type="non-terminal residue" evidence="2">
    <location>
        <position position="1"/>
    </location>
</feature>
<dbReference type="AlphaFoldDB" id="A0A383E2Y5"/>
<sequence>LDKYTTTPSYKIGFDVSESIITTTEDTTLTDNAVSSTNYQADGADRFKIALVLSKRSLTAPTSAKFIEIAEVVNGKLHKKAEGIERSKGYKVISGFDYELRENKSTMTDANGLLGTDASGSSDKVSFGVNTGVANIDGVRTKLEQKTFLALSKARTIEESTADVSAAADIGNYVVTDGGIIGSFATGSTPRAVLNFSPASGSGAFPLVDMKDKSVFIGTARIRNIERLDNEF</sequence>
<name>A0A383E2Y5_9ZZZZ</name>
<proteinExistence type="predicted"/>
<accession>A0A383E2Y5</accession>
<evidence type="ECO:0000259" key="1">
    <source>
        <dbReference type="Pfam" id="PF16075"/>
    </source>
</evidence>
<organism evidence="2">
    <name type="scientific">marine metagenome</name>
    <dbReference type="NCBI Taxonomy" id="408172"/>
    <lineage>
        <taxon>unclassified sequences</taxon>
        <taxon>metagenomes</taxon>
        <taxon>ecological metagenomes</taxon>
    </lineage>
</organism>
<gene>
    <name evidence="2" type="ORF">METZ01_LOCUS504051</name>
</gene>